<evidence type="ECO:0000313" key="1">
    <source>
        <dbReference type="EMBL" id="GEU51211.1"/>
    </source>
</evidence>
<gene>
    <name evidence="1" type="ORF">Tci_023189</name>
</gene>
<proteinExistence type="predicted"/>
<dbReference type="EMBL" id="BKCJ010002832">
    <property type="protein sequence ID" value="GEU51211.1"/>
    <property type="molecule type" value="Genomic_DNA"/>
</dbReference>
<protein>
    <submittedName>
        <fullName evidence="1">Uncharacterized protein</fullName>
    </submittedName>
</protein>
<name>A0A6L2KNW9_TANCI</name>
<sequence length="274" mass="31519">MLRKVCMNLASSSRDIESRHLFRPKKLVSELLLHSSVKASVFVRDDLIMTMAVSEHFFHTRPSIGYRFIFLLREGSNFSEKSVKKSWGKESANESGSKFILCFYSSFVELIQPCFASPVSDRGNTIRRTASFLVDNSRVLKWIVSMVEWNSYVSLTKYLIQKTDAFLALDSIPPYIDNAIYDSKGDILYLGNLLKDELLETEKSDTFLIGDEGIKFNPLKDIYNPVLIPRVFETPMDFRDLISKTFDMTIPNPLFDFHSKFTLNSDNPIFDIQN</sequence>
<organism evidence="1">
    <name type="scientific">Tanacetum cinerariifolium</name>
    <name type="common">Dalmatian daisy</name>
    <name type="synonym">Chrysanthemum cinerariifolium</name>
    <dbReference type="NCBI Taxonomy" id="118510"/>
    <lineage>
        <taxon>Eukaryota</taxon>
        <taxon>Viridiplantae</taxon>
        <taxon>Streptophyta</taxon>
        <taxon>Embryophyta</taxon>
        <taxon>Tracheophyta</taxon>
        <taxon>Spermatophyta</taxon>
        <taxon>Magnoliopsida</taxon>
        <taxon>eudicotyledons</taxon>
        <taxon>Gunneridae</taxon>
        <taxon>Pentapetalae</taxon>
        <taxon>asterids</taxon>
        <taxon>campanulids</taxon>
        <taxon>Asterales</taxon>
        <taxon>Asteraceae</taxon>
        <taxon>Asteroideae</taxon>
        <taxon>Anthemideae</taxon>
        <taxon>Anthemidinae</taxon>
        <taxon>Tanacetum</taxon>
    </lineage>
</organism>
<accession>A0A6L2KNW9</accession>
<comment type="caution">
    <text evidence="1">The sequence shown here is derived from an EMBL/GenBank/DDBJ whole genome shotgun (WGS) entry which is preliminary data.</text>
</comment>
<dbReference type="AlphaFoldDB" id="A0A6L2KNW9"/>
<reference evidence="1" key="1">
    <citation type="journal article" date="2019" name="Sci. Rep.">
        <title>Draft genome of Tanacetum cinerariifolium, the natural source of mosquito coil.</title>
        <authorList>
            <person name="Yamashiro T."/>
            <person name="Shiraishi A."/>
            <person name="Satake H."/>
            <person name="Nakayama K."/>
        </authorList>
    </citation>
    <scope>NUCLEOTIDE SEQUENCE</scope>
</reference>